<evidence type="ECO:0000313" key="3">
    <source>
        <dbReference type="Proteomes" id="UP000054144"/>
    </source>
</evidence>
<feature type="signal peptide" evidence="1">
    <location>
        <begin position="1"/>
        <end position="22"/>
    </location>
</feature>
<name>A0A0D7ACY0_9AGAR</name>
<gene>
    <name evidence="2" type="ORF">FISHEDRAFT_73275</name>
</gene>
<dbReference type="AlphaFoldDB" id="A0A0D7ACY0"/>
<organism evidence="2 3">
    <name type="scientific">Fistulina hepatica ATCC 64428</name>
    <dbReference type="NCBI Taxonomy" id="1128425"/>
    <lineage>
        <taxon>Eukaryota</taxon>
        <taxon>Fungi</taxon>
        <taxon>Dikarya</taxon>
        <taxon>Basidiomycota</taxon>
        <taxon>Agaricomycotina</taxon>
        <taxon>Agaricomycetes</taxon>
        <taxon>Agaricomycetidae</taxon>
        <taxon>Agaricales</taxon>
        <taxon>Fistulinaceae</taxon>
        <taxon>Fistulina</taxon>
    </lineage>
</organism>
<feature type="chain" id="PRO_5002316337" evidence="1">
    <location>
        <begin position="23"/>
        <end position="79"/>
    </location>
</feature>
<evidence type="ECO:0000313" key="2">
    <source>
        <dbReference type="EMBL" id="KIY48812.1"/>
    </source>
</evidence>
<accession>A0A0D7ACY0</accession>
<keyword evidence="3" id="KW-1185">Reference proteome</keyword>
<reference evidence="2 3" key="1">
    <citation type="journal article" date="2015" name="Fungal Genet. Biol.">
        <title>Evolution of novel wood decay mechanisms in Agaricales revealed by the genome sequences of Fistulina hepatica and Cylindrobasidium torrendii.</title>
        <authorList>
            <person name="Floudas D."/>
            <person name="Held B.W."/>
            <person name="Riley R."/>
            <person name="Nagy L.G."/>
            <person name="Koehler G."/>
            <person name="Ransdell A.S."/>
            <person name="Younus H."/>
            <person name="Chow J."/>
            <person name="Chiniquy J."/>
            <person name="Lipzen A."/>
            <person name="Tritt A."/>
            <person name="Sun H."/>
            <person name="Haridas S."/>
            <person name="LaButti K."/>
            <person name="Ohm R.A."/>
            <person name="Kues U."/>
            <person name="Blanchette R.A."/>
            <person name="Grigoriev I.V."/>
            <person name="Minto R.E."/>
            <person name="Hibbett D.S."/>
        </authorList>
    </citation>
    <scope>NUCLEOTIDE SEQUENCE [LARGE SCALE GENOMIC DNA]</scope>
    <source>
        <strain evidence="2 3">ATCC 64428</strain>
    </source>
</reference>
<sequence length="79" mass="8575">MVFSLGRIVLSFVTVAFVLVSAAPLPNPQAEINHLPKDSVKVDSRHLPMKIAEALVKAEGRELLPSAHAENHATTMSFQ</sequence>
<evidence type="ECO:0000256" key="1">
    <source>
        <dbReference type="SAM" id="SignalP"/>
    </source>
</evidence>
<dbReference type="Proteomes" id="UP000054144">
    <property type="component" value="Unassembled WGS sequence"/>
</dbReference>
<proteinExistence type="predicted"/>
<keyword evidence="1" id="KW-0732">Signal</keyword>
<protein>
    <submittedName>
        <fullName evidence="2">Uncharacterized protein</fullName>
    </submittedName>
</protein>
<dbReference type="EMBL" id="KN881812">
    <property type="protein sequence ID" value="KIY48812.1"/>
    <property type="molecule type" value="Genomic_DNA"/>
</dbReference>